<dbReference type="Proteomes" id="UP000036681">
    <property type="component" value="Unplaced"/>
</dbReference>
<dbReference type="WBParaSite" id="ALUE_0001474301-mRNA-1">
    <property type="protein sequence ID" value="ALUE_0001474301-mRNA-1"/>
    <property type="gene ID" value="ALUE_0001474301"/>
</dbReference>
<evidence type="ECO:0000256" key="3">
    <source>
        <dbReference type="ARBA" id="ARBA00023242"/>
    </source>
</evidence>
<dbReference type="GO" id="GO:0010997">
    <property type="term" value="F:anaphase-promoting complex binding"/>
    <property type="evidence" value="ECO:0007669"/>
    <property type="project" value="TreeGrafter"/>
</dbReference>
<feature type="compositionally biased region" description="Basic and acidic residues" evidence="4">
    <location>
        <begin position="232"/>
        <end position="245"/>
    </location>
</feature>
<feature type="compositionally biased region" description="Acidic residues" evidence="4">
    <location>
        <begin position="531"/>
        <end position="550"/>
    </location>
</feature>
<keyword evidence="3" id="KW-0539">Nucleus</keyword>
<evidence type="ECO:0000313" key="5">
    <source>
        <dbReference type="Proteomes" id="UP000036681"/>
    </source>
</evidence>
<feature type="compositionally biased region" description="Acidic residues" evidence="4">
    <location>
        <begin position="589"/>
        <end position="616"/>
    </location>
</feature>
<evidence type="ECO:0000313" key="6">
    <source>
        <dbReference type="WBParaSite" id="ALUE_0001474301-mRNA-1"/>
    </source>
</evidence>
<keyword evidence="2" id="KW-0597">Phosphoprotein</keyword>
<feature type="compositionally biased region" description="Basic and acidic residues" evidence="4">
    <location>
        <begin position="512"/>
        <end position="530"/>
    </location>
</feature>
<feature type="compositionally biased region" description="Basic and acidic residues" evidence="4">
    <location>
        <begin position="567"/>
        <end position="577"/>
    </location>
</feature>
<feature type="compositionally biased region" description="Basic and acidic residues" evidence="4">
    <location>
        <begin position="27"/>
        <end position="46"/>
    </location>
</feature>
<accession>A0A9J2PZH7</accession>
<dbReference type="GO" id="GO:0005634">
    <property type="term" value="C:nucleus"/>
    <property type="evidence" value="ECO:0007669"/>
    <property type="project" value="UniProtKB-SubCell"/>
</dbReference>
<feature type="region of interest" description="Disordered" evidence="4">
    <location>
        <begin position="784"/>
        <end position="808"/>
    </location>
</feature>
<organism evidence="5 6">
    <name type="scientific">Ascaris lumbricoides</name>
    <name type="common">Giant roundworm</name>
    <dbReference type="NCBI Taxonomy" id="6252"/>
    <lineage>
        <taxon>Eukaryota</taxon>
        <taxon>Metazoa</taxon>
        <taxon>Ecdysozoa</taxon>
        <taxon>Nematoda</taxon>
        <taxon>Chromadorea</taxon>
        <taxon>Rhabditida</taxon>
        <taxon>Spirurina</taxon>
        <taxon>Ascaridomorpha</taxon>
        <taxon>Ascaridoidea</taxon>
        <taxon>Ascarididae</taxon>
        <taxon>Ascaris</taxon>
    </lineage>
</organism>
<dbReference type="GO" id="GO:0033314">
    <property type="term" value="P:mitotic DNA replication checkpoint signaling"/>
    <property type="evidence" value="ECO:0007669"/>
    <property type="project" value="TreeGrafter"/>
</dbReference>
<dbReference type="AlphaFoldDB" id="A0A9J2PZH7"/>
<feature type="region of interest" description="Disordered" evidence="4">
    <location>
        <begin position="446"/>
        <end position="617"/>
    </location>
</feature>
<dbReference type="PANTHER" id="PTHR14396:SF10">
    <property type="entry name" value="CLASPIN"/>
    <property type="match status" value="1"/>
</dbReference>
<protein>
    <submittedName>
        <fullName evidence="6">Claspin</fullName>
    </submittedName>
</protein>
<evidence type="ECO:0000256" key="1">
    <source>
        <dbReference type="ARBA" id="ARBA00004123"/>
    </source>
</evidence>
<feature type="region of interest" description="Disordered" evidence="4">
    <location>
        <begin position="1"/>
        <end position="58"/>
    </location>
</feature>
<name>A0A9J2PZH7_ASCLU</name>
<reference evidence="6" key="1">
    <citation type="submission" date="2023-03" db="UniProtKB">
        <authorList>
            <consortium name="WormBaseParasite"/>
        </authorList>
    </citation>
    <scope>IDENTIFICATION</scope>
</reference>
<evidence type="ECO:0000256" key="4">
    <source>
        <dbReference type="SAM" id="MobiDB-lite"/>
    </source>
</evidence>
<evidence type="ECO:0000256" key="2">
    <source>
        <dbReference type="ARBA" id="ARBA00022553"/>
    </source>
</evidence>
<comment type="subcellular location">
    <subcellularLocation>
        <location evidence="1">Nucleus</location>
    </subcellularLocation>
</comment>
<feature type="region of interest" description="Disordered" evidence="4">
    <location>
        <begin position="190"/>
        <end position="310"/>
    </location>
</feature>
<sequence>MMKEGPSNFTAKSSVKEDASDDVLIDDGSHQMISEKRTSPRDDRGNRQHNTVPTIEHSDSLGSLMLCDMDEATTSADISQHHDKASTVRQKRLELLAKLAATTQPKLGRMVSKEVDLATEEEKKSSTDEWFERKFGHIAAKTPEPTTELSMLEEQVMKGEITGVSARQKLQKTIVKSLVEKRREQQEKRWQIYKADNFIEDQQQEEEEEILSDPESELSSDDGEEDEEEEEEVRRLEEERKESKPKCAFLDDEAEESDEGDVSNFDEKEEEKERSSNQPKDGKSGNAQDEPLEDVGKKGSDEQSMSVQEAEDDVLDLVLPNSLSQWVHGGNDYTQSSCGAGYDTTQMSNKVETQDVLALCSGTFGPSTLSKITSKPCNNDKATVVEDTFDSVNMSDVLGLCSARFIDSQVVTPPHSDTARLVSLITPLTSDDDIEFVTAKRRSRKIVLSESEDEEDSHGEDHRGKSGLVGTAYKADEEDDLENADVTPRQNEESDDALSTSVAEEDENAMSADHRIFEGDMVEEEAKGDANEEEEQEEEEEELNSSDDELGIYKRLQQKVSTGSNTDGKRRTQRSEFFDEEASLSGDDVGSDPDEDDEELDEYEAEEGDQDDLPDEETLRLQLHKQWLKQQQDEEDKKLMYWKDQLLEDGDLHMETDRTFRFKLRRETEVTLFGEDEEDNKEGTVKEDENDGEDEEVQKKRIDMIRWKIENKLLDDSLGVFVESAEENSPLMMAGLSAIQRHNSSASNLSQHSGSDWSRNSLLRHRTSLSVVIDQMTNFSGTSNSSKGLFVNSSSKENGTAKRRSQIESVKVKRNKTSVFNALN</sequence>
<proteinExistence type="predicted"/>
<feature type="compositionally biased region" description="Acidic residues" evidence="4">
    <location>
        <begin position="250"/>
        <end position="261"/>
    </location>
</feature>
<feature type="compositionally biased region" description="Acidic residues" evidence="4">
    <location>
        <begin position="198"/>
        <end position="231"/>
    </location>
</feature>
<dbReference type="PANTHER" id="PTHR14396">
    <property type="entry name" value="CLASPIN"/>
    <property type="match status" value="1"/>
</dbReference>
<keyword evidence="5" id="KW-1185">Reference proteome</keyword>
<feature type="compositionally biased region" description="Polar residues" evidence="4">
    <location>
        <begin position="784"/>
        <end position="798"/>
    </location>
</feature>
<dbReference type="InterPro" id="IPR024146">
    <property type="entry name" value="Claspin"/>
</dbReference>
<feature type="compositionally biased region" description="Basic and acidic residues" evidence="4">
    <location>
        <begin position="271"/>
        <end position="283"/>
    </location>
</feature>
<feature type="region of interest" description="Disordered" evidence="4">
    <location>
        <begin position="676"/>
        <end position="697"/>
    </location>
</feature>
<dbReference type="GO" id="GO:0007095">
    <property type="term" value="P:mitotic G2 DNA damage checkpoint signaling"/>
    <property type="evidence" value="ECO:0007669"/>
    <property type="project" value="TreeGrafter"/>
</dbReference>